<feature type="compositionally biased region" description="Low complexity" evidence="1">
    <location>
        <begin position="175"/>
        <end position="184"/>
    </location>
</feature>
<feature type="transmembrane region" description="Helical" evidence="2">
    <location>
        <begin position="12"/>
        <end position="36"/>
    </location>
</feature>
<dbReference type="RefSeq" id="WP_121483787.1">
    <property type="nucleotide sequence ID" value="NZ_QQXL01000001.1"/>
</dbReference>
<feature type="transmembrane region" description="Helical" evidence="2">
    <location>
        <begin position="42"/>
        <end position="61"/>
    </location>
</feature>
<name>A0A496PM41_9MICC</name>
<feature type="region of interest" description="Disordered" evidence="1">
    <location>
        <begin position="80"/>
        <end position="114"/>
    </location>
</feature>
<keyword evidence="4" id="KW-1185">Reference proteome</keyword>
<protein>
    <submittedName>
        <fullName evidence="3">Uncharacterized protein</fullName>
    </submittedName>
</protein>
<evidence type="ECO:0000256" key="1">
    <source>
        <dbReference type="SAM" id="MobiDB-lite"/>
    </source>
</evidence>
<evidence type="ECO:0000313" key="3">
    <source>
        <dbReference type="EMBL" id="RKW71524.1"/>
    </source>
</evidence>
<keyword evidence="2" id="KW-0472">Membrane</keyword>
<evidence type="ECO:0000313" key="4">
    <source>
        <dbReference type="Proteomes" id="UP000273119"/>
    </source>
</evidence>
<proteinExistence type="predicted"/>
<organism evidence="3 4">
    <name type="scientific">Galactobacter caseinivorans</name>
    <dbReference type="NCBI Taxonomy" id="2676123"/>
    <lineage>
        <taxon>Bacteria</taxon>
        <taxon>Bacillati</taxon>
        <taxon>Actinomycetota</taxon>
        <taxon>Actinomycetes</taxon>
        <taxon>Micrococcales</taxon>
        <taxon>Micrococcaceae</taxon>
        <taxon>Galactobacter</taxon>
    </lineage>
</organism>
<keyword evidence="2" id="KW-0812">Transmembrane</keyword>
<reference evidence="3 4" key="1">
    <citation type="submission" date="2018-07" db="EMBL/GenBank/DDBJ databases">
        <title>Arthrobacter sp. nov., isolated from raw cow's milk with high bacterial count.</title>
        <authorList>
            <person name="Hahne J."/>
            <person name="Isele D."/>
            <person name="Lipski A."/>
        </authorList>
    </citation>
    <scope>NUCLEOTIDE SEQUENCE [LARGE SCALE GENOMIC DNA]</scope>
    <source>
        <strain evidence="3 4">JZ R-183</strain>
    </source>
</reference>
<accession>A0A496PM41</accession>
<dbReference type="AlphaFoldDB" id="A0A496PM41"/>
<feature type="region of interest" description="Disordered" evidence="1">
    <location>
        <begin position="175"/>
        <end position="250"/>
    </location>
</feature>
<dbReference type="Proteomes" id="UP000273119">
    <property type="component" value="Unassembled WGS sequence"/>
</dbReference>
<keyword evidence="2" id="KW-1133">Transmembrane helix</keyword>
<evidence type="ECO:0000256" key="2">
    <source>
        <dbReference type="SAM" id="Phobius"/>
    </source>
</evidence>
<sequence>MSSQTDTFKIRWGKLALALIGVLAVLATPVTFVVALVSPLSLWTPLLCLALVVISFAGLRASAVKDRQAKAWQRAAATVPQRVAAQPEAAQAKDTKVAQPADKNASDQKVAAQKTGAQKTAAQVAAAKQAAEKQAAAEKAAAAAKDRPFDMQAQDKAPAEVAAPQQDVTVTATQAEPAAQATPASSGTAVAQTAPVQTPTPDTSWAPRELPVPGYVGAARAERSAPAPLEQAAEKRATEVTSIRQAEADRVAEERAERLNLDAVLQRRRA</sequence>
<gene>
    <name evidence="3" type="ORF">DWQ67_01370</name>
</gene>
<feature type="compositionally biased region" description="Polar residues" evidence="1">
    <location>
        <begin position="185"/>
        <end position="203"/>
    </location>
</feature>
<comment type="caution">
    <text evidence="3">The sequence shown here is derived from an EMBL/GenBank/DDBJ whole genome shotgun (WGS) entry which is preliminary data.</text>
</comment>
<dbReference type="EMBL" id="QQXL01000001">
    <property type="protein sequence ID" value="RKW71524.1"/>
    <property type="molecule type" value="Genomic_DNA"/>
</dbReference>